<keyword evidence="4" id="KW-1185">Reference proteome</keyword>
<gene>
    <name evidence="3" type="ORF">J2W56_001934</name>
</gene>
<dbReference type="EMBL" id="JAVDWW010000003">
    <property type="protein sequence ID" value="MDR7168203.1"/>
    <property type="molecule type" value="Genomic_DNA"/>
</dbReference>
<evidence type="ECO:0000256" key="1">
    <source>
        <dbReference type="SAM" id="MobiDB-lite"/>
    </source>
</evidence>
<evidence type="ECO:0000313" key="4">
    <source>
        <dbReference type="Proteomes" id="UP001251217"/>
    </source>
</evidence>
<keyword evidence="2" id="KW-0732">Signal</keyword>
<evidence type="ECO:0000256" key="2">
    <source>
        <dbReference type="SAM" id="SignalP"/>
    </source>
</evidence>
<evidence type="ECO:0000313" key="3">
    <source>
        <dbReference type="EMBL" id="MDR7168203.1"/>
    </source>
</evidence>
<proteinExistence type="predicted"/>
<reference evidence="3 4" key="1">
    <citation type="submission" date="2023-07" db="EMBL/GenBank/DDBJ databases">
        <title>Sorghum-associated microbial communities from plants grown in Nebraska, USA.</title>
        <authorList>
            <person name="Schachtman D."/>
        </authorList>
    </citation>
    <scope>NUCLEOTIDE SEQUENCE [LARGE SCALE GENOMIC DNA]</scope>
    <source>
        <strain evidence="3 4">4272</strain>
    </source>
</reference>
<feature type="region of interest" description="Disordered" evidence="1">
    <location>
        <begin position="27"/>
        <end position="51"/>
    </location>
</feature>
<protein>
    <submittedName>
        <fullName evidence="3">Uncharacterized protein</fullName>
    </submittedName>
</protein>
<feature type="signal peptide" evidence="2">
    <location>
        <begin position="1"/>
        <end position="27"/>
    </location>
</feature>
<name>A0ABU1XCC9_9NOCA</name>
<comment type="caution">
    <text evidence="3">The sequence shown here is derived from an EMBL/GenBank/DDBJ whole genome shotgun (WGS) entry which is preliminary data.</text>
</comment>
<sequence length="69" mass="6830">MFTSRVLRTAAVTLVLGAGLATGTATAAQTSATNMPIADSPLGSGSASGSNEPGSILCWLLHPSPTCQL</sequence>
<feature type="chain" id="PRO_5047060799" evidence="2">
    <location>
        <begin position="28"/>
        <end position="69"/>
    </location>
</feature>
<dbReference type="Proteomes" id="UP001251217">
    <property type="component" value="Unassembled WGS sequence"/>
</dbReference>
<dbReference type="RefSeq" id="WP_310399951.1">
    <property type="nucleotide sequence ID" value="NZ_JAVDWW010000003.1"/>
</dbReference>
<accession>A0ABU1XCC9</accession>
<organism evidence="3 4">
    <name type="scientific">Nocardia kruczakiae</name>
    <dbReference type="NCBI Taxonomy" id="261477"/>
    <lineage>
        <taxon>Bacteria</taxon>
        <taxon>Bacillati</taxon>
        <taxon>Actinomycetota</taxon>
        <taxon>Actinomycetes</taxon>
        <taxon>Mycobacteriales</taxon>
        <taxon>Nocardiaceae</taxon>
        <taxon>Nocardia</taxon>
    </lineage>
</organism>